<protein>
    <recommendedName>
        <fullName evidence="7">Thiol:disulfide interchange protein</fullName>
    </recommendedName>
</protein>
<organism evidence="10 11">
    <name type="scientific">Colwellia chukchiensis</name>
    <dbReference type="NCBI Taxonomy" id="641665"/>
    <lineage>
        <taxon>Bacteria</taxon>
        <taxon>Pseudomonadati</taxon>
        <taxon>Pseudomonadota</taxon>
        <taxon>Gammaproteobacteria</taxon>
        <taxon>Alteromonadales</taxon>
        <taxon>Colwelliaceae</taxon>
        <taxon>Colwellia</taxon>
    </lineage>
</organism>
<dbReference type="InterPro" id="IPR051470">
    <property type="entry name" value="Thiol:disulfide_interchange"/>
</dbReference>
<comment type="function">
    <text evidence="7">Required for disulfide bond formation in some periplasmic proteins. Acts by transferring its disulfide bond to other proteins and is reduced in the process.</text>
</comment>
<dbReference type="CDD" id="cd03020">
    <property type="entry name" value="DsbA_DsbC_DsbG"/>
    <property type="match status" value="1"/>
</dbReference>
<evidence type="ECO:0000256" key="6">
    <source>
        <dbReference type="ARBA" id="ARBA00023284"/>
    </source>
</evidence>
<dbReference type="Proteomes" id="UP000199297">
    <property type="component" value="Unassembled WGS sequence"/>
</dbReference>
<dbReference type="SUPFAM" id="SSF52833">
    <property type="entry name" value="Thioredoxin-like"/>
    <property type="match status" value="1"/>
</dbReference>
<dbReference type="Gene3D" id="3.40.30.10">
    <property type="entry name" value="Glutaredoxin"/>
    <property type="match status" value="1"/>
</dbReference>
<evidence type="ECO:0000256" key="7">
    <source>
        <dbReference type="RuleBase" id="RU364038"/>
    </source>
</evidence>
<comment type="subcellular location">
    <subcellularLocation>
        <location evidence="1 7">Periplasm</location>
    </subcellularLocation>
</comment>
<dbReference type="EMBL" id="FOBI01000002">
    <property type="protein sequence ID" value="SEK66516.1"/>
    <property type="molecule type" value="Genomic_DNA"/>
</dbReference>
<dbReference type="InterPro" id="IPR009094">
    <property type="entry name" value="DiS-bond_isomerase_DsbC/G_N_sf"/>
</dbReference>
<dbReference type="NCBIfam" id="NF008129">
    <property type="entry name" value="PRK10877.1"/>
    <property type="match status" value="1"/>
</dbReference>
<dbReference type="OrthoDB" id="12976at2"/>
<dbReference type="Pfam" id="PF10411">
    <property type="entry name" value="DsbC_N"/>
    <property type="match status" value="1"/>
</dbReference>
<dbReference type="RefSeq" id="WP_085283841.1">
    <property type="nucleotide sequence ID" value="NZ_FOBI01000002.1"/>
</dbReference>
<feature type="domain" description="Thioredoxin-like fold" evidence="9">
    <location>
        <begin position="129"/>
        <end position="258"/>
    </location>
</feature>
<keyword evidence="3 7" id="KW-0732">Signal</keyword>
<keyword evidence="5" id="KW-1015">Disulfide bond</keyword>
<name>A0A1H7IVU7_9GAMM</name>
<proteinExistence type="inferred from homology"/>
<keyword evidence="4 7" id="KW-0574">Periplasm</keyword>
<dbReference type="SUPFAM" id="SSF54423">
    <property type="entry name" value="DsbC/DsbG N-terminal domain-like"/>
    <property type="match status" value="1"/>
</dbReference>
<accession>A0A1H7IVU7</accession>
<feature type="signal peptide" evidence="7">
    <location>
        <begin position="1"/>
        <end position="24"/>
    </location>
</feature>
<dbReference type="Pfam" id="PF13098">
    <property type="entry name" value="Thioredoxin_2"/>
    <property type="match status" value="1"/>
</dbReference>
<reference evidence="11" key="1">
    <citation type="submission" date="2016-10" db="EMBL/GenBank/DDBJ databases">
        <authorList>
            <person name="Varghese N."/>
            <person name="Submissions S."/>
        </authorList>
    </citation>
    <scope>NUCLEOTIDE SEQUENCE [LARGE SCALE GENOMIC DNA]</scope>
    <source>
        <strain evidence="11">CGMCC 1.9127</strain>
    </source>
</reference>
<feature type="domain" description="Disulphide bond isomerase DsbC/G N-terminal" evidence="8">
    <location>
        <begin position="40"/>
        <end position="106"/>
    </location>
</feature>
<gene>
    <name evidence="10" type="ORF">SAMN05216262_10265</name>
</gene>
<dbReference type="InterPro" id="IPR018950">
    <property type="entry name" value="DiS-bond_isomerase_DsbC/G_N"/>
</dbReference>
<dbReference type="PANTHER" id="PTHR35272">
    <property type="entry name" value="THIOL:DISULFIDE INTERCHANGE PROTEIN DSBC-RELATED"/>
    <property type="match status" value="1"/>
</dbReference>
<evidence type="ECO:0000313" key="10">
    <source>
        <dbReference type="EMBL" id="SEK66516.1"/>
    </source>
</evidence>
<evidence type="ECO:0000256" key="2">
    <source>
        <dbReference type="ARBA" id="ARBA00009813"/>
    </source>
</evidence>
<dbReference type="Gene3D" id="3.10.450.70">
    <property type="entry name" value="Disulphide bond isomerase, DsbC/G, N-terminal"/>
    <property type="match status" value="1"/>
</dbReference>
<dbReference type="AlphaFoldDB" id="A0A1H7IVU7"/>
<evidence type="ECO:0000256" key="5">
    <source>
        <dbReference type="ARBA" id="ARBA00023157"/>
    </source>
</evidence>
<dbReference type="InterPro" id="IPR033954">
    <property type="entry name" value="DiS-bond_Isoase_DsbC/G"/>
</dbReference>
<comment type="similarity">
    <text evidence="2 7">Belongs to the thioredoxin family. DsbC subfamily.</text>
</comment>
<dbReference type="GO" id="GO:0042597">
    <property type="term" value="C:periplasmic space"/>
    <property type="evidence" value="ECO:0007669"/>
    <property type="project" value="UniProtKB-SubCell"/>
</dbReference>
<evidence type="ECO:0000259" key="9">
    <source>
        <dbReference type="Pfam" id="PF13098"/>
    </source>
</evidence>
<dbReference type="InterPro" id="IPR012336">
    <property type="entry name" value="Thioredoxin-like_fold"/>
</dbReference>
<evidence type="ECO:0000256" key="1">
    <source>
        <dbReference type="ARBA" id="ARBA00004418"/>
    </source>
</evidence>
<dbReference type="PANTHER" id="PTHR35272:SF3">
    <property type="entry name" value="THIOL:DISULFIDE INTERCHANGE PROTEIN DSBC"/>
    <property type="match status" value="1"/>
</dbReference>
<dbReference type="STRING" id="641665.GCA_002104455_01868"/>
<feature type="chain" id="PRO_5011332300" description="Thiol:disulfide interchange protein" evidence="7">
    <location>
        <begin position="25"/>
        <end position="265"/>
    </location>
</feature>
<keyword evidence="6 7" id="KW-0676">Redox-active center</keyword>
<dbReference type="InterPro" id="IPR036249">
    <property type="entry name" value="Thioredoxin-like_sf"/>
</dbReference>
<keyword evidence="11" id="KW-1185">Reference proteome</keyword>
<evidence type="ECO:0000256" key="4">
    <source>
        <dbReference type="ARBA" id="ARBA00022764"/>
    </source>
</evidence>
<evidence type="ECO:0000313" key="11">
    <source>
        <dbReference type="Proteomes" id="UP000199297"/>
    </source>
</evidence>
<sequence>MFKKSLWLVSLAVLSLFNTLSVHAKATTPVNNSVMLPAAQSTEYAAVKAKLMTTLGFNVDSIKASPMAGVLEVITEQGLFYASADGNFLLHGKMYGLGKNVSNLTEASLAQVRIDGMAKFANDMIVYPAKNEKHVITVFTDITCSYCRKMHQQMAEYNDKGITVRYLAYPRAGVKDQTGAYSRGFKDLRSIWCHEDAQTALTKAKNGANVAARICDAPIEAEFNFGRQVGVSGTPAIMLSDGMMIPGYQAPDKLFQLLEAVQKNS</sequence>
<evidence type="ECO:0000259" key="8">
    <source>
        <dbReference type="Pfam" id="PF10411"/>
    </source>
</evidence>
<evidence type="ECO:0000256" key="3">
    <source>
        <dbReference type="ARBA" id="ARBA00022729"/>
    </source>
</evidence>